<dbReference type="PANTHER" id="PTHR33104">
    <property type="entry name" value="SI:DKEY-29D5.2"/>
    <property type="match status" value="1"/>
</dbReference>
<proteinExistence type="predicted"/>
<accession>A0A8H6S5R7</accession>
<evidence type="ECO:0000313" key="1">
    <source>
        <dbReference type="EMBL" id="KAF7293374.1"/>
    </source>
</evidence>
<dbReference type="Pfam" id="PF18758">
    <property type="entry name" value="KDZ"/>
    <property type="match status" value="1"/>
</dbReference>
<reference evidence="1" key="1">
    <citation type="submission" date="2020-05" db="EMBL/GenBank/DDBJ databases">
        <title>Mycena genomes resolve the evolution of fungal bioluminescence.</title>
        <authorList>
            <person name="Tsai I.J."/>
        </authorList>
    </citation>
    <scope>NUCLEOTIDE SEQUENCE</scope>
    <source>
        <strain evidence="1">171206Taipei</strain>
    </source>
</reference>
<sequence>MDSFPSAGVGNSRRLLVSCDTAVTQRDSGASRVAPSCPYPALYCSSGTIYAAWLPTTQLWGLNHLSHTSLDLFRDLNVVGNISVHDFVGTLERRTDATRLGDTPESATTKNPFEAVGAGELATACWACPEPDFNLPEDWALCPPEDKFLYSLLLALDANFRLKNRIRANERKDPSLGSGWGYFVENDAYKEHLRDYVAETDVSTCIAFAALMQKETRLTTGLRVSGVGGCVCGRHGVVRAQGLGDLQKGERYANMDYILMHALGDTRVWKLVLSYDIACQWKQRLLMRVADMVKEGGVKSLDDFESIQFALPVWHAAAHDINCREALSSSHAPGVGRTDGEGIERTWVVLNPIGFATKEMGEGNRHDTIEDKVDHLNFEKNVGQGENFTGIDCTLEPALRDEWQAYVEEWQADSSKPNLYVVAGGKEAGPSEAEVAAELKKSGVEEAREGRGEFIGEATTAVAFVKGLMQLEAQKRRIKAEIKGKTVVTAEPKQPNRRAPCFVLQEIEDHPTASGSLHAWRVVKAEDVKLWFAADLTESQRKWACKKGVVTIEAKLRRAQCGDALTKIHSLLYSKTHLVYSRNEFSVGQLASTRANTLIGRVSDELSKEVGKYRQALIALKRLEGPNCAPEFRELLDSDLNVRSETESDAALRRQLGRIGSSRPA</sequence>
<protein>
    <submittedName>
        <fullName evidence="1">Uncharacterized protein</fullName>
    </submittedName>
</protein>
<evidence type="ECO:0000313" key="2">
    <source>
        <dbReference type="Proteomes" id="UP000636479"/>
    </source>
</evidence>
<gene>
    <name evidence="1" type="ORF">MIND_01114200</name>
</gene>
<dbReference type="EMBL" id="JACAZF010000010">
    <property type="protein sequence ID" value="KAF7293374.1"/>
    <property type="molecule type" value="Genomic_DNA"/>
</dbReference>
<dbReference type="OrthoDB" id="3214502at2759"/>
<keyword evidence="2" id="KW-1185">Reference proteome</keyword>
<name>A0A8H6S5R7_9AGAR</name>
<dbReference type="GeneID" id="59350221"/>
<dbReference type="AlphaFoldDB" id="A0A8H6S5R7"/>
<dbReference type="Proteomes" id="UP000636479">
    <property type="component" value="Unassembled WGS sequence"/>
</dbReference>
<comment type="caution">
    <text evidence="1">The sequence shown here is derived from an EMBL/GenBank/DDBJ whole genome shotgun (WGS) entry which is preliminary data.</text>
</comment>
<dbReference type="InterPro" id="IPR040521">
    <property type="entry name" value="KDZ"/>
</dbReference>
<dbReference type="PANTHER" id="PTHR33104:SF2">
    <property type="entry name" value="CXC3 LIKE CYSTEINE CLUSTER DOMAIN-CONTAINING PROTEIN"/>
    <property type="match status" value="1"/>
</dbReference>
<organism evidence="1 2">
    <name type="scientific">Mycena indigotica</name>
    <dbReference type="NCBI Taxonomy" id="2126181"/>
    <lineage>
        <taxon>Eukaryota</taxon>
        <taxon>Fungi</taxon>
        <taxon>Dikarya</taxon>
        <taxon>Basidiomycota</taxon>
        <taxon>Agaricomycotina</taxon>
        <taxon>Agaricomycetes</taxon>
        <taxon>Agaricomycetidae</taxon>
        <taxon>Agaricales</taxon>
        <taxon>Marasmiineae</taxon>
        <taxon>Mycenaceae</taxon>
        <taxon>Mycena</taxon>
    </lineage>
</organism>
<dbReference type="RefSeq" id="XP_037215537.1">
    <property type="nucleotide sequence ID" value="XM_037367705.1"/>
</dbReference>